<dbReference type="Gene3D" id="3.40.630.30">
    <property type="match status" value="1"/>
</dbReference>
<dbReference type="InterPro" id="IPR053144">
    <property type="entry name" value="Acetyltransferase_Butenolide"/>
</dbReference>
<name>E0I6B2_9BACL</name>
<proteinExistence type="predicted"/>
<dbReference type="InterPro" id="IPR000182">
    <property type="entry name" value="GNAT_dom"/>
</dbReference>
<protein>
    <submittedName>
        <fullName evidence="2">GCN5-related N-acetyltransferase</fullName>
    </submittedName>
</protein>
<dbReference type="EMBL" id="AEDD01000003">
    <property type="protein sequence ID" value="EFM11578.1"/>
    <property type="molecule type" value="Genomic_DNA"/>
</dbReference>
<dbReference type="Pfam" id="PF13673">
    <property type="entry name" value="Acetyltransf_10"/>
    <property type="match status" value="1"/>
</dbReference>
<gene>
    <name evidence="2" type="ORF">PaecuDRAFT_1184</name>
</gene>
<dbReference type="RefSeq" id="WP_006037199.1">
    <property type="nucleotide sequence ID" value="NZ_AEDD01000003.1"/>
</dbReference>
<reference evidence="2 3" key="1">
    <citation type="submission" date="2010-07" db="EMBL/GenBank/DDBJ databases">
        <title>The draft genome of Paenibacillus curdlanolyticus YK9.</title>
        <authorList>
            <consortium name="US DOE Joint Genome Institute (JGI-PGF)"/>
            <person name="Lucas S."/>
            <person name="Copeland A."/>
            <person name="Lapidus A."/>
            <person name="Cheng J.-F."/>
            <person name="Bruce D."/>
            <person name="Goodwin L."/>
            <person name="Pitluck S."/>
            <person name="Land M.L."/>
            <person name="Hauser L."/>
            <person name="Chang Y.-J."/>
            <person name="Jeffries C."/>
            <person name="Anderson I.J."/>
            <person name="Johnson E."/>
            <person name="Loganathan U."/>
            <person name="Mulhopadhyay B."/>
            <person name="Kyrpides N."/>
            <person name="Woyke T.J."/>
        </authorList>
    </citation>
    <scope>NUCLEOTIDE SEQUENCE [LARGE SCALE GENOMIC DNA]</scope>
    <source>
        <strain evidence="2 3">YK9</strain>
    </source>
</reference>
<dbReference type="PANTHER" id="PTHR43233:SF1">
    <property type="entry name" value="FAMILY N-ACETYLTRANSFERASE, PUTATIVE (AFU_ORTHOLOGUE AFUA_6G03350)-RELATED"/>
    <property type="match status" value="1"/>
</dbReference>
<dbReference type="CDD" id="cd04301">
    <property type="entry name" value="NAT_SF"/>
    <property type="match status" value="1"/>
</dbReference>
<dbReference type="InterPro" id="IPR016181">
    <property type="entry name" value="Acyl_CoA_acyltransferase"/>
</dbReference>
<evidence type="ECO:0000313" key="3">
    <source>
        <dbReference type="Proteomes" id="UP000005387"/>
    </source>
</evidence>
<organism evidence="2 3">
    <name type="scientific">Paenibacillus curdlanolyticus YK9</name>
    <dbReference type="NCBI Taxonomy" id="717606"/>
    <lineage>
        <taxon>Bacteria</taxon>
        <taxon>Bacillati</taxon>
        <taxon>Bacillota</taxon>
        <taxon>Bacilli</taxon>
        <taxon>Bacillales</taxon>
        <taxon>Paenibacillaceae</taxon>
        <taxon>Paenibacillus</taxon>
    </lineage>
</organism>
<dbReference type="AlphaFoldDB" id="E0I6B2"/>
<dbReference type="GO" id="GO:0016747">
    <property type="term" value="F:acyltransferase activity, transferring groups other than amino-acyl groups"/>
    <property type="evidence" value="ECO:0007669"/>
    <property type="project" value="InterPro"/>
</dbReference>
<dbReference type="STRING" id="717606.PaecuDRAFT_1184"/>
<keyword evidence="2" id="KW-0808">Transferase</keyword>
<evidence type="ECO:0000259" key="1">
    <source>
        <dbReference type="PROSITE" id="PS51186"/>
    </source>
</evidence>
<keyword evidence="3" id="KW-1185">Reference proteome</keyword>
<dbReference type="Proteomes" id="UP000005387">
    <property type="component" value="Unassembled WGS sequence"/>
</dbReference>
<dbReference type="PROSITE" id="PS51186">
    <property type="entry name" value="GNAT"/>
    <property type="match status" value="1"/>
</dbReference>
<evidence type="ECO:0000313" key="2">
    <source>
        <dbReference type="EMBL" id="EFM11578.1"/>
    </source>
</evidence>
<dbReference type="PANTHER" id="PTHR43233">
    <property type="entry name" value="FAMILY N-ACETYLTRANSFERASE, PUTATIVE (AFU_ORTHOLOGUE AFUA_6G03350)-RELATED"/>
    <property type="match status" value="1"/>
</dbReference>
<sequence length="131" mass="14582">MITYSTEKPVTAQQLSEVFERSSIKRPYTDLERLQKMIDHADLIVSAWDGERLVGIARALTDYSYCCYLSDLAVDLGYQKSGIGSVLVDHVKALIGEQCSLVLISAPGAVDYYPKLGFTLSDKAYLIPRSR</sequence>
<dbReference type="OrthoDB" id="9775804at2"/>
<dbReference type="eggNOG" id="COG0456">
    <property type="taxonomic scope" value="Bacteria"/>
</dbReference>
<dbReference type="SUPFAM" id="SSF55729">
    <property type="entry name" value="Acyl-CoA N-acyltransferases (Nat)"/>
    <property type="match status" value="1"/>
</dbReference>
<accession>E0I6B2</accession>
<feature type="domain" description="N-acetyltransferase" evidence="1">
    <location>
        <begin position="2"/>
        <end position="131"/>
    </location>
</feature>